<proteinExistence type="predicted"/>
<sequence>MRAFPPATKKHGPREGLLSKQDECCQALLAPTSHSLSLSDAIFLLLSIREAPRGSQAVLGRERDGDENGALTCVEI</sequence>
<keyword evidence="2" id="KW-1185">Reference proteome</keyword>
<dbReference type="AlphaFoldDB" id="A0AAN8D3H2"/>
<comment type="caution">
    <text evidence="1">The sequence shown here is derived from an EMBL/GenBank/DDBJ whole genome shotgun (WGS) entry which is preliminary data.</text>
</comment>
<dbReference type="EMBL" id="JAURVH010001527">
    <property type="protein sequence ID" value="KAK5914597.1"/>
    <property type="molecule type" value="Genomic_DNA"/>
</dbReference>
<dbReference type="Proteomes" id="UP001331515">
    <property type="component" value="Unassembled WGS sequence"/>
</dbReference>
<reference evidence="1 2" key="1">
    <citation type="journal article" date="2023" name="Mol. Biol. Evol.">
        <title>Genomics of Secondarily Temperate Adaptation in the Only Non-Antarctic Icefish.</title>
        <authorList>
            <person name="Rivera-Colon A.G."/>
            <person name="Rayamajhi N."/>
            <person name="Minhas B.F."/>
            <person name="Madrigal G."/>
            <person name="Bilyk K.T."/>
            <person name="Yoon V."/>
            <person name="Hune M."/>
            <person name="Gregory S."/>
            <person name="Cheng C.H.C."/>
            <person name="Catchen J.M."/>
        </authorList>
    </citation>
    <scope>NUCLEOTIDE SEQUENCE [LARGE SCALE GENOMIC DNA]</scope>
    <source>
        <tissue evidence="1">White muscle</tissue>
    </source>
</reference>
<name>A0AAN8D3H2_CHAGU</name>
<protein>
    <submittedName>
        <fullName evidence="1">Uncharacterized protein</fullName>
    </submittedName>
</protein>
<evidence type="ECO:0000313" key="2">
    <source>
        <dbReference type="Proteomes" id="UP001331515"/>
    </source>
</evidence>
<evidence type="ECO:0000313" key="1">
    <source>
        <dbReference type="EMBL" id="KAK5914597.1"/>
    </source>
</evidence>
<organism evidence="1 2">
    <name type="scientific">Champsocephalus gunnari</name>
    <name type="common">Mackerel icefish</name>
    <dbReference type="NCBI Taxonomy" id="52237"/>
    <lineage>
        <taxon>Eukaryota</taxon>
        <taxon>Metazoa</taxon>
        <taxon>Chordata</taxon>
        <taxon>Craniata</taxon>
        <taxon>Vertebrata</taxon>
        <taxon>Euteleostomi</taxon>
        <taxon>Actinopterygii</taxon>
        <taxon>Neopterygii</taxon>
        <taxon>Teleostei</taxon>
        <taxon>Neoteleostei</taxon>
        <taxon>Acanthomorphata</taxon>
        <taxon>Eupercaria</taxon>
        <taxon>Perciformes</taxon>
        <taxon>Notothenioidei</taxon>
        <taxon>Channichthyidae</taxon>
        <taxon>Champsocephalus</taxon>
    </lineage>
</organism>
<gene>
    <name evidence="1" type="ORF">CgunFtcFv8_009026</name>
</gene>
<accession>A0AAN8D3H2</accession>